<comment type="similarity">
    <text evidence="1">Belongs to the class-I aminoacyl-tRNA synthetase family.</text>
</comment>
<dbReference type="Gene3D" id="1.10.240.10">
    <property type="entry name" value="Tyrosyl-Transfer RNA Synthetase"/>
    <property type="match status" value="1"/>
</dbReference>
<dbReference type="InterPro" id="IPR002305">
    <property type="entry name" value="aa-tRNA-synth_Ic"/>
</dbReference>
<dbReference type="AlphaFoldDB" id="A0A381NM54"/>
<evidence type="ECO:0000313" key="9">
    <source>
        <dbReference type="EMBL" id="SUZ55696.1"/>
    </source>
</evidence>
<dbReference type="InterPro" id="IPR050203">
    <property type="entry name" value="Trp-tRNA_synthetase"/>
</dbReference>
<protein>
    <recommendedName>
        <fullName evidence="2">tryptophan--tRNA ligase</fullName>
        <ecNumber evidence="2">6.1.1.2</ecNumber>
    </recommendedName>
</protein>
<dbReference type="PROSITE" id="PS00178">
    <property type="entry name" value="AA_TRNA_LIGASE_I"/>
    <property type="match status" value="1"/>
</dbReference>
<evidence type="ECO:0000256" key="7">
    <source>
        <dbReference type="ARBA" id="ARBA00023146"/>
    </source>
</evidence>
<evidence type="ECO:0000256" key="5">
    <source>
        <dbReference type="ARBA" id="ARBA00022840"/>
    </source>
</evidence>
<keyword evidence="3" id="KW-0436">Ligase</keyword>
<dbReference type="FunFam" id="1.10.240.10:FF:000005">
    <property type="entry name" value="Tryptophan--tRNA ligase"/>
    <property type="match status" value="1"/>
</dbReference>
<dbReference type="InterPro" id="IPR001412">
    <property type="entry name" value="aa-tRNA-synth_I_CS"/>
</dbReference>
<dbReference type="GO" id="GO:0004830">
    <property type="term" value="F:tryptophan-tRNA ligase activity"/>
    <property type="evidence" value="ECO:0007669"/>
    <property type="project" value="UniProtKB-EC"/>
</dbReference>
<organism evidence="9">
    <name type="scientific">marine metagenome</name>
    <dbReference type="NCBI Taxonomy" id="408172"/>
    <lineage>
        <taxon>unclassified sequences</taxon>
        <taxon>metagenomes</taxon>
        <taxon>ecological metagenomes</taxon>
    </lineage>
</organism>
<dbReference type="InterPro" id="IPR002306">
    <property type="entry name" value="Trp-tRNA-ligase"/>
</dbReference>
<evidence type="ECO:0000256" key="3">
    <source>
        <dbReference type="ARBA" id="ARBA00022598"/>
    </source>
</evidence>
<evidence type="ECO:0000256" key="4">
    <source>
        <dbReference type="ARBA" id="ARBA00022741"/>
    </source>
</evidence>
<dbReference type="Gene3D" id="3.40.50.620">
    <property type="entry name" value="HUPs"/>
    <property type="match status" value="1"/>
</dbReference>
<dbReference type="EC" id="6.1.1.2" evidence="2"/>
<dbReference type="PANTHER" id="PTHR43766">
    <property type="entry name" value="TRYPTOPHAN--TRNA LIGASE, MITOCHONDRIAL"/>
    <property type="match status" value="1"/>
</dbReference>
<keyword evidence="4" id="KW-0547">Nucleotide-binding</keyword>
<sequence>MKKKRILSGVQPSGLLHIGNYFGMIKRMIEFQKSSDLFCFIANYHSLTSLNDKKKLEDNTFVSFCDLLALGLDPSKSTIWVQSHVPEVTELAWILSNFTSVGLMQRSTSYKDKIERGLKPNMGLFSYPVLMASDILLFQSDVVPVGKDQKQHLEMTRDIALKFNNTFGSILTIPEIDIDRNTNVVIGIDDQKMSKSYNNTIPIFGDDQYIKEQIMNIVTDSSGLNEPKDTNTPLFKIYSLFLTENQTKELKERYKTPGLKYLDIKTELYQCIMDYFADQRLQKEHYLNRPNDVLDLMVLGKDKAKAVATKTLEDVKKSIGML</sequence>
<keyword evidence="6" id="KW-0648">Protein biosynthesis</keyword>
<keyword evidence="5" id="KW-0067">ATP-binding</keyword>
<proteinExistence type="inferred from homology"/>
<evidence type="ECO:0000256" key="2">
    <source>
        <dbReference type="ARBA" id="ARBA00013161"/>
    </source>
</evidence>
<dbReference type="PANTHER" id="PTHR43766:SF1">
    <property type="entry name" value="TRYPTOPHAN--TRNA LIGASE, MITOCHONDRIAL"/>
    <property type="match status" value="1"/>
</dbReference>
<dbReference type="CDD" id="cd00806">
    <property type="entry name" value="TrpRS_core"/>
    <property type="match status" value="1"/>
</dbReference>
<dbReference type="PRINTS" id="PR01039">
    <property type="entry name" value="TRNASYNTHTRP"/>
</dbReference>
<keyword evidence="7" id="KW-0030">Aminoacyl-tRNA synthetase</keyword>
<dbReference type="GO" id="GO:0005524">
    <property type="term" value="F:ATP binding"/>
    <property type="evidence" value="ECO:0007669"/>
    <property type="project" value="UniProtKB-KW"/>
</dbReference>
<accession>A0A381NM54</accession>
<dbReference type="GO" id="GO:0005829">
    <property type="term" value="C:cytosol"/>
    <property type="evidence" value="ECO:0007669"/>
    <property type="project" value="TreeGrafter"/>
</dbReference>
<name>A0A381NM54_9ZZZZ</name>
<evidence type="ECO:0000256" key="1">
    <source>
        <dbReference type="ARBA" id="ARBA00005594"/>
    </source>
</evidence>
<reference evidence="9" key="1">
    <citation type="submission" date="2018-05" db="EMBL/GenBank/DDBJ databases">
        <authorList>
            <person name="Lanie J.A."/>
            <person name="Ng W.-L."/>
            <person name="Kazmierczak K.M."/>
            <person name="Andrzejewski T.M."/>
            <person name="Davidsen T.M."/>
            <person name="Wayne K.J."/>
            <person name="Tettelin H."/>
            <person name="Glass J.I."/>
            <person name="Rusch D."/>
            <person name="Podicherti R."/>
            <person name="Tsui H.-C.T."/>
            <person name="Winkler M.E."/>
        </authorList>
    </citation>
    <scope>NUCLEOTIDE SEQUENCE</scope>
</reference>
<evidence type="ECO:0000256" key="6">
    <source>
        <dbReference type="ARBA" id="ARBA00022917"/>
    </source>
</evidence>
<dbReference type="SUPFAM" id="SSF52374">
    <property type="entry name" value="Nucleotidylyl transferase"/>
    <property type="match status" value="1"/>
</dbReference>
<dbReference type="EMBL" id="UINC01000455">
    <property type="protein sequence ID" value="SUZ55696.1"/>
    <property type="molecule type" value="Genomic_DNA"/>
</dbReference>
<dbReference type="NCBIfam" id="TIGR00233">
    <property type="entry name" value="trpS"/>
    <property type="match status" value="1"/>
</dbReference>
<dbReference type="Pfam" id="PF00579">
    <property type="entry name" value="tRNA-synt_1b"/>
    <property type="match status" value="1"/>
</dbReference>
<gene>
    <name evidence="9" type="ORF">METZ01_LOCUS8550</name>
</gene>
<evidence type="ECO:0000256" key="8">
    <source>
        <dbReference type="ARBA" id="ARBA00049929"/>
    </source>
</evidence>
<dbReference type="GO" id="GO:0006436">
    <property type="term" value="P:tryptophanyl-tRNA aminoacylation"/>
    <property type="evidence" value="ECO:0007669"/>
    <property type="project" value="InterPro"/>
</dbReference>
<dbReference type="InterPro" id="IPR014729">
    <property type="entry name" value="Rossmann-like_a/b/a_fold"/>
</dbReference>
<comment type="catalytic activity">
    <reaction evidence="8">
        <text>tRNA(Trp) + L-tryptophan + ATP = L-tryptophyl-tRNA(Trp) + AMP + diphosphate + H(+)</text>
        <dbReference type="Rhea" id="RHEA:24080"/>
        <dbReference type="Rhea" id="RHEA-COMP:9671"/>
        <dbReference type="Rhea" id="RHEA-COMP:9705"/>
        <dbReference type="ChEBI" id="CHEBI:15378"/>
        <dbReference type="ChEBI" id="CHEBI:30616"/>
        <dbReference type="ChEBI" id="CHEBI:33019"/>
        <dbReference type="ChEBI" id="CHEBI:57912"/>
        <dbReference type="ChEBI" id="CHEBI:78442"/>
        <dbReference type="ChEBI" id="CHEBI:78535"/>
        <dbReference type="ChEBI" id="CHEBI:456215"/>
        <dbReference type="EC" id="6.1.1.2"/>
    </reaction>
</comment>